<evidence type="ECO:0008006" key="3">
    <source>
        <dbReference type="Google" id="ProtNLM"/>
    </source>
</evidence>
<evidence type="ECO:0000313" key="2">
    <source>
        <dbReference type="EMBL" id="XHV15891.1"/>
    </source>
</evidence>
<protein>
    <recommendedName>
        <fullName evidence="3">Phage abortive infection protein</fullName>
    </recommendedName>
</protein>
<keyword evidence="1" id="KW-0472">Membrane</keyword>
<keyword evidence="1" id="KW-1133">Transmembrane helix</keyword>
<accession>A0AB74UKF8</accession>
<organism evidence="2">
    <name type="scientific">Halomonas phage vB_HboP_4908</name>
    <dbReference type="NCBI Taxonomy" id="3350578"/>
    <lineage>
        <taxon>Viruses</taxon>
    </lineage>
</organism>
<name>A0AB74UKF8_9VIRU</name>
<keyword evidence="1" id="KW-0812">Transmembrane</keyword>
<proteinExistence type="predicted"/>
<evidence type="ECO:0000256" key="1">
    <source>
        <dbReference type="SAM" id="Phobius"/>
    </source>
</evidence>
<dbReference type="EMBL" id="PQ368759">
    <property type="protein sequence ID" value="XHV15891.1"/>
    <property type="molecule type" value="Genomic_DNA"/>
</dbReference>
<reference evidence="2" key="1">
    <citation type="submission" date="2024-10" db="EMBL/GenBank/DDBJ databases">
        <title>Newly identified hadal zoon P2-like virus reveal genomic diversity and biogeographic distributions.</title>
        <authorList>
            <person name="Liu Y."/>
        </authorList>
    </citation>
    <scope>NUCLEOTIDE SEQUENCE</scope>
</reference>
<feature type="transmembrane region" description="Helical" evidence="1">
    <location>
        <begin position="50"/>
        <end position="71"/>
    </location>
</feature>
<sequence length="286" mass="32996">MDREEKKKGYRGLAVGVSVIALLATGAYLWNFWDWPPSDKTQDWANFATYISGTIGVAAVVATLMAFVITIRQQQSLVKSQDDMLQAQREQIKITEKLSSYERAYKGSFEIFPVLVDTLKETLAKPTKIYVRGMDVDSPDNAINYRFRTLHDYFLIGSSKNEIAQSAKKPFYADAGEYGPAQFQPIHEIVEFINISSAIDERLLSIFDYHLSKDLGYGKDGWFYIDCYREFQIGRHSQERFPAITRRESKKLIDDLFEKEMIALRWGEIGGNVIDEDWVYTRDWSE</sequence>
<feature type="transmembrane region" description="Helical" evidence="1">
    <location>
        <begin position="12"/>
        <end position="30"/>
    </location>
</feature>